<feature type="compositionally biased region" description="Basic and acidic residues" evidence="1">
    <location>
        <begin position="1"/>
        <end position="21"/>
    </location>
</feature>
<sequence>MIKLVPEWDGKEQEGKLDDQTNARTSWKRVKG</sequence>
<protein>
    <submittedName>
        <fullName evidence="2">Uncharacterized protein</fullName>
    </submittedName>
</protein>
<gene>
    <name evidence="2" type="ORF">J2S17_002328</name>
</gene>
<evidence type="ECO:0000313" key="3">
    <source>
        <dbReference type="Proteomes" id="UP001238088"/>
    </source>
</evidence>
<name>A0ABU0AJ57_9BACI</name>
<feature type="region of interest" description="Disordered" evidence="1">
    <location>
        <begin position="1"/>
        <end position="32"/>
    </location>
</feature>
<proteinExistence type="predicted"/>
<keyword evidence="3" id="KW-1185">Reference proteome</keyword>
<accession>A0ABU0AJ57</accession>
<comment type="caution">
    <text evidence="2">The sequence shown here is derived from an EMBL/GenBank/DDBJ whole genome shotgun (WGS) entry which is preliminary data.</text>
</comment>
<reference evidence="2 3" key="1">
    <citation type="submission" date="2023-07" db="EMBL/GenBank/DDBJ databases">
        <title>Genomic Encyclopedia of Type Strains, Phase IV (KMG-IV): sequencing the most valuable type-strain genomes for metagenomic binning, comparative biology and taxonomic classification.</title>
        <authorList>
            <person name="Goeker M."/>
        </authorList>
    </citation>
    <scope>NUCLEOTIDE SEQUENCE [LARGE SCALE GENOMIC DNA]</scope>
    <source>
        <strain evidence="2 3">DSM 23494</strain>
    </source>
</reference>
<dbReference type="EMBL" id="JAUSUB010000008">
    <property type="protein sequence ID" value="MDQ0270453.1"/>
    <property type="molecule type" value="Genomic_DNA"/>
</dbReference>
<dbReference type="Proteomes" id="UP001238088">
    <property type="component" value="Unassembled WGS sequence"/>
</dbReference>
<evidence type="ECO:0000256" key="1">
    <source>
        <dbReference type="SAM" id="MobiDB-lite"/>
    </source>
</evidence>
<organism evidence="2 3">
    <name type="scientific">Cytobacillus purgationiresistens</name>
    <dbReference type="NCBI Taxonomy" id="863449"/>
    <lineage>
        <taxon>Bacteria</taxon>
        <taxon>Bacillati</taxon>
        <taxon>Bacillota</taxon>
        <taxon>Bacilli</taxon>
        <taxon>Bacillales</taxon>
        <taxon>Bacillaceae</taxon>
        <taxon>Cytobacillus</taxon>
    </lineage>
</organism>
<evidence type="ECO:0000313" key="2">
    <source>
        <dbReference type="EMBL" id="MDQ0270453.1"/>
    </source>
</evidence>